<protein>
    <recommendedName>
        <fullName evidence="6">Auxin-responsive protein</fullName>
    </recommendedName>
</protein>
<evidence type="ECO:0000256" key="3">
    <source>
        <dbReference type="ARBA" id="ARBA00022604"/>
    </source>
</evidence>
<dbReference type="Proteomes" id="UP000030687">
    <property type="component" value="Unassembled WGS sequence"/>
</dbReference>
<name>V4UQ70_CITCL</name>
<dbReference type="AlphaFoldDB" id="V4UQ70"/>
<dbReference type="OMA" id="RRISTEW"/>
<dbReference type="STRING" id="85681.V4UQ70"/>
<gene>
    <name evidence="4" type="ORF">CICLE_v10013732mg</name>
</gene>
<evidence type="ECO:0000313" key="4">
    <source>
        <dbReference type="EMBL" id="ESR41629.1"/>
    </source>
</evidence>
<dbReference type="OrthoDB" id="1930622at2759"/>
<feature type="non-terminal residue" evidence="4">
    <location>
        <position position="124"/>
    </location>
</feature>
<evidence type="ECO:0000256" key="1">
    <source>
        <dbReference type="ARBA" id="ARBA00006974"/>
    </source>
</evidence>
<dbReference type="Pfam" id="PF02519">
    <property type="entry name" value="Auxin_inducible"/>
    <property type="match status" value="1"/>
</dbReference>
<dbReference type="FunCoup" id="V4UQ70">
    <property type="interactions" value="147"/>
</dbReference>
<keyword evidence="2" id="KW-0217">Developmental protein</keyword>
<sequence>MDRRKDSIKGLTKLKMVIDKIQRGLFSSESRKDADDGEIRGATKVPNDVKEGHFAVVAVKGGEPKRFVLELSHLSNPEFLRLLEQAKMEYGFQQKGVLAVPCRPEELQNVLKYKRNRRISTEWK</sequence>
<keyword evidence="5" id="KW-1185">Reference proteome</keyword>
<organism evidence="4 5">
    <name type="scientific">Citrus clementina</name>
    <name type="common">Clementine</name>
    <name type="synonym">Citrus deliciosa x Citrus sinensis</name>
    <dbReference type="NCBI Taxonomy" id="85681"/>
    <lineage>
        <taxon>Eukaryota</taxon>
        <taxon>Viridiplantae</taxon>
        <taxon>Streptophyta</taxon>
        <taxon>Embryophyta</taxon>
        <taxon>Tracheophyta</taxon>
        <taxon>Spermatophyta</taxon>
        <taxon>Magnoliopsida</taxon>
        <taxon>eudicotyledons</taxon>
        <taxon>Gunneridae</taxon>
        <taxon>Pentapetalae</taxon>
        <taxon>rosids</taxon>
        <taxon>malvids</taxon>
        <taxon>Sapindales</taxon>
        <taxon>Rutaceae</taxon>
        <taxon>Aurantioideae</taxon>
        <taxon>Citrus</taxon>
    </lineage>
</organism>
<dbReference type="eggNOG" id="ENOG502S6EU">
    <property type="taxonomic scope" value="Eukaryota"/>
</dbReference>
<dbReference type="KEGG" id="cic:CICLE_v10013732mg"/>
<keyword evidence="3" id="KW-0341">Growth regulation</keyword>
<dbReference type="InterPro" id="IPR003676">
    <property type="entry name" value="SAUR_fam"/>
</dbReference>
<reference evidence="4 5" key="1">
    <citation type="submission" date="2013-10" db="EMBL/GenBank/DDBJ databases">
        <authorList>
            <consortium name="International Citrus Genome Consortium"/>
            <person name="Jenkins J."/>
            <person name="Schmutz J."/>
            <person name="Prochnik S."/>
            <person name="Rokhsar D."/>
            <person name="Gmitter F."/>
            <person name="Ollitrault P."/>
            <person name="Machado M."/>
            <person name="Talon M."/>
            <person name="Wincker P."/>
            <person name="Jaillon O."/>
            <person name="Morgante M."/>
        </authorList>
    </citation>
    <scope>NUCLEOTIDE SEQUENCE</scope>
    <source>
        <strain evidence="5">cv. Clemenules</strain>
    </source>
</reference>
<dbReference type="Gramene" id="ESR41629">
    <property type="protein sequence ID" value="ESR41629"/>
    <property type="gene ID" value="CICLE_v10013732mg"/>
</dbReference>
<evidence type="ECO:0000256" key="2">
    <source>
        <dbReference type="ARBA" id="ARBA00022473"/>
    </source>
</evidence>
<comment type="similarity">
    <text evidence="1">Belongs to the ARG7 family.</text>
</comment>
<proteinExistence type="inferred from homology"/>
<accession>V4UQ70</accession>
<dbReference type="PANTHER" id="PTHR31374:SF19">
    <property type="entry name" value="F8A24.8 PROTEIN"/>
    <property type="match status" value="1"/>
</dbReference>
<dbReference type="InParanoid" id="V4UQ70"/>
<dbReference type="PANTHER" id="PTHR31374">
    <property type="entry name" value="AUXIN-INDUCED PROTEIN-LIKE-RELATED"/>
    <property type="match status" value="1"/>
</dbReference>
<dbReference type="EMBL" id="KI536861">
    <property type="protein sequence ID" value="ESR41629.1"/>
    <property type="molecule type" value="Genomic_DNA"/>
</dbReference>
<evidence type="ECO:0000313" key="5">
    <source>
        <dbReference type="Proteomes" id="UP000030687"/>
    </source>
</evidence>
<dbReference type="GO" id="GO:0009733">
    <property type="term" value="P:response to auxin"/>
    <property type="evidence" value="ECO:0007669"/>
    <property type="project" value="InterPro"/>
</dbReference>
<evidence type="ECO:0008006" key="6">
    <source>
        <dbReference type="Google" id="ProtNLM"/>
    </source>
</evidence>